<dbReference type="Pfam" id="PF00188">
    <property type="entry name" value="CAP"/>
    <property type="match status" value="1"/>
</dbReference>
<sequence>MTSNNMTFEQQVVELTNQERAKNNLPALRENAELNYVADEYAKQMSERRVLSHTGADGSLPWERAEAIGYEAKTMGENIGAGQTTPEQVVQDWMNSPGHRENILNPKYTEIGAGFHNNYWSQEFGSGDLNPISKIPNPPSSEPTLQANSNDSLIGNAGEDKLAAGVVSNRFVDNNTQNKEDFNTDFAPNQYGSDLREILTGQANSNPNQFSDYLKPQQIGADTVDHPNAFDHTKFAGFDHSSVMPNLDASKLNIANSQ</sequence>
<evidence type="ECO:0000256" key="1">
    <source>
        <dbReference type="SAM" id="MobiDB-lite"/>
    </source>
</evidence>
<dbReference type="EMBL" id="JAHHHW010000096">
    <property type="protein sequence ID" value="MBW4433032.1"/>
    <property type="molecule type" value="Genomic_DNA"/>
</dbReference>
<accession>A0A9E3LTQ3</accession>
<dbReference type="InterPro" id="IPR035940">
    <property type="entry name" value="CAP_sf"/>
</dbReference>
<comment type="caution">
    <text evidence="3">The sequence shown here is derived from an EMBL/GenBank/DDBJ whole genome shotgun (WGS) entry which is preliminary data.</text>
</comment>
<protein>
    <submittedName>
        <fullName evidence="3">CAP domain-containing protein</fullName>
    </submittedName>
</protein>
<dbReference type="PANTHER" id="PTHR31157">
    <property type="entry name" value="SCP DOMAIN-CONTAINING PROTEIN"/>
    <property type="match status" value="1"/>
</dbReference>
<dbReference type="PANTHER" id="PTHR31157:SF1">
    <property type="entry name" value="SCP DOMAIN-CONTAINING PROTEIN"/>
    <property type="match status" value="1"/>
</dbReference>
<proteinExistence type="predicted"/>
<organism evidence="3 4">
    <name type="scientific">Pelatocladus maniniholoensis HA4357-MV3</name>
    <dbReference type="NCBI Taxonomy" id="1117104"/>
    <lineage>
        <taxon>Bacteria</taxon>
        <taxon>Bacillati</taxon>
        <taxon>Cyanobacteriota</taxon>
        <taxon>Cyanophyceae</taxon>
        <taxon>Nostocales</taxon>
        <taxon>Nostocaceae</taxon>
        <taxon>Pelatocladus</taxon>
    </lineage>
</organism>
<dbReference type="Gene3D" id="3.40.33.10">
    <property type="entry name" value="CAP"/>
    <property type="match status" value="1"/>
</dbReference>
<dbReference type="Proteomes" id="UP000813215">
    <property type="component" value="Unassembled WGS sequence"/>
</dbReference>
<feature type="compositionally biased region" description="Polar residues" evidence="1">
    <location>
        <begin position="144"/>
        <end position="153"/>
    </location>
</feature>
<reference evidence="3" key="1">
    <citation type="submission" date="2021-05" db="EMBL/GenBank/DDBJ databases">
        <authorList>
            <person name="Pietrasiak N."/>
            <person name="Ward R."/>
            <person name="Stajich J.E."/>
            <person name="Kurbessoian T."/>
        </authorList>
    </citation>
    <scope>NUCLEOTIDE SEQUENCE</scope>
    <source>
        <strain evidence="3">HA4357-MV3</strain>
    </source>
</reference>
<evidence type="ECO:0000259" key="2">
    <source>
        <dbReference type="Pfam" id="PF00188"/>
    </source>
</evidence>
<dbReference type="AlphaFoldDB" id="A0A9E3LTQ3"/>
<feature type="region of interest" description="Disordered" evidence="1">
    <location>
        <begin position="135"/>
        <end position="156"/>
    </location>
</feature>
<dbReference type="InterPro" id="IPR014044">
    <property type="entry name" value="CAP_dom"/>
</dbReference>
<feature type="domain" description="SCP" evidence="2">
    <location>
        <begin position="14"/>
        <end position="119"/>
    </location>
</feature>
<dbReference type="CDD" id="cd05379">
    <property type="entry name" value="CAP_bacterial"/>
    <property type="match status" value="1"/>
</dbReference>
<name>A0A9E3LTQ3_9NOST</name>
<dbReference type="SUPFAM" id="SSF55797">
    <property type="entry name" value="PR-1-like"/>
    <property type="match status" value="1"/>
</dbReference>
<reference evidence="3" key="2">
    <citation type="journal article" date="2022" name="Microbiol. Resour. Announc.">
        <title>Metagenome Sequencing to Explore Phylogenomics of Terrestrial Cyanobacteria.</title>
        <authorList>
            <person name="Ward R.D."/>
            <person name="Stajich J.E."/>
            <person name="Johansen J.R."/>
            <person name="Huntemann M."/>
            <person name="Clum A."/>
            <person name="Foster B."/>
            <person name="Foster B."/>
            <person name="Roux S."/>
            <person name="Palaniappan K."/>
            <person name="Varghese N."/>
            <person name="Mukherjee S."/>
            <person name="Reddy T.B.K."/>
            <person name="Daum C."/>
            <person name="Copeland A."/>
            <person name="Chen I.A."/>
            <person name="Ivanova N.N."/>
            <person name="Kyrpides N.C."/>
            <person name="Shapiro N."/>
            <person name="Eloe-Fadrosh E.A."/>
            <person name="Pietrasiak N."/>
        </authorList>
    </citation>
    <scope>NUCLEOTIDE SEQUENCE</scope>
    <source>
        <strain evidence="3">HA4357-MV3</strain>
    </source>
</reference>
<evidence type="ECO:0000313" key="3">
    <source>
        <dbReference type="EMBL" id="MBW4433032.1"/>
    </source>
</evidence>
<gene>
    <name evidence="3" type="ORF">KME28_15205</name>
</gene>
<evidence type="ECO:0000313" key="4">
    <source>
        <dbReference type="Proteomes" id="UP000813215"/>
    </source>
</evidence>